<dbReference type="SUPFAM" id="SSF101576">
    <property type="entry name" value="Supernatant protein factor (SPF), C-terminal domain"/>
    <property type="match status" value="1"/>
</dbReference>
<reference evidence="3" key="1">
    <citation type="submission" date="2020-01" db="EMBL/GenBank/DDBJ databases">
        <title>Sphingomonas sp. strain CSW-10.</title>
        <authorList>
            <person name="Chen W.-M."/>
        </authorList>
    </citation>
    <scope>NUCLEOTIDE SEQUENCE [LARGE SCALE GENOMIC DNA]</scope>
    <source>
        <strain evidence="3">NST-5</strain>
    </source>
</reference>
<dbReference type="InterPro" id="IPR036598">
    <property type="entry name" value="GOLD_dom_sf"/>
</dbReference>
<dbReference type="EMBL" id="JAABLM010000003">
    <property type="protein sequence ID" value="NBL64256.1"/>
    <property type="molecule type" value="Genomic_DNA"/>
</dbReference>
<feature type="chain" id="PRO_5046560621" description="GOLD domain-containing protein" evidence="1">
    <location>
        <begin position="20"/>
        <end position="131"/>
    </location>
</feature>
<name>A0ABW9Z7U4_9FLAO</name>
<keyword evidence="3" id="KW-1185">Reference proteome</keyword>
<dbReference type="RefSeq" id="WP_166536082.1">
    <property type="nucleotide sequence ID" value="NZ_JAABLM010000003.1"/>
</dbReference>
<dbReference type="Proteomes" id="UP000798602">
    <property type="component" value="Unassembled WGS sequence"/>
</dbReference>
<evidence type="ECO:0000256" key="1">
    <source>
        <dbReference type="SAM" id="SignalP"/>
    </source>
</evidence>
<sequence length="131" mass="14533">MKKNTLLILLFIFSFFLNACSGDEGGQTIVFEEALVTAAEGPATVTVNQSATYTLTYQTKNDCGNFENFVETLTGTTKTISVRLKYVGDCNENVQTKTITYPFMVNTPGTYTFKFRNTSTSFLTRTVVVTE</sequence>
<accession>A0ABW9Z7U4</accession>
<comment type="caution">
    <text evidence="2">The sequence shown here is derived from an EMBL/GenBank/DDBJ whole genome shotgun (WGS) entry which is preliminary data.</text>
</comment>
<evidence type="ECO:0000313" key="2">
    <source>
        <dbReference type="EMBL" id="NBL64256.1"/>
    </source>
</evidence>
<feature type="signal peptide" evidence="1">
    <location>
        <begin position="1"/>
        <end position="19"/>
    </location>
</feature>
<evidence type="ECO:0008006" key="4">
    <source>
        <dbReference type="Google" id="ProtNLM"/>
    </source>
</evidence>
<evidence type="ECO:0000313" key="3">
    <source>
        <dbReference type="Proteomes" id="UP000798602"/>
    </source>
</evidence>
<organism evidence="2 3">
    <name type="scientific">Flavobacterium ichthyis</name>
    <dbReference type="NCBI Taxonomy" id="2698827"/>
    <lineage>
        <taxon>Bacteria</taxon>
        <taxon>Pseudomonadati</taxon>
        <taxon>Bacteroidota</taxon>
        <taxon>Flavobacteriia</taxon>
        <taxon>Flavobacteriales</taxon>
        <taxon>Flavobacteriaceae</taxon>
        <taxon>Flavobacterium</taxon>
    </lineage>
</organism>
<gene>
    <name evidence="2" type="ORF">GV828_03460</name>
</gene>
<keyword evidence="1" id="KW-0732">Signal</keyword>
<protein>
    <recommendedName>
        <fullName evidence="4">GOLD domain-containing protein</fullName>
    </recommendedName>
</protein>
<proteinExistence type="predicted"/>